<feature type="transmembrane region" description="Helical" evidence="2">
    <location>
        <begin position="417"/>
        <end position="438"/>
    </location>
</feature>
<gene>
    <name evidence="3" type="ORF">SXIM_06570</name>
</gene>
<feature type="region of interest" description="Disordered" evidence="1">
    <location>
        <begin position="1"/>
        <end position="24"/>
    </location>
</feature>
<feature type="transmembrane region" description="Helical" evidence="2">
    <location>
        <begin position="196"/>
        <end position="216"/>
    </location>
</feature>
<protein>
    <submittedName>
        <fullName evidence="3">Transmembrane pore</fullName>
    </submittedName>
</protein>
<feature type="transmembrane region" description="Helical" evidence="2">
    <location>
        <begin position="489"/>
        <end position="508"/>
    </location>
</feature>
<keyword evidence="2 3" id="KW-0812">Transmembrane</keyword>
<name>A0A0F7CMZ9_9ACTN</name>
<feature type="transmembrane region" description="Helical" evidence="2">
    <location>
        <begin position="315"/>
        <end position="334"/>
    </location>
</feature>
<dbReference type="HOGENOM" id="CLU_536082_0_0_11"/>
<evidence type="ECO:0000256" key="1">
    <source>
        <dbReference type="SAM" id="MobiDB-lite"/>
    </source>
</evidence>
<evidence type="ECO:0000256" key="2">
    <source>
        <dbReference type="SAM" id="Phobius"/>
    </source>
</evidence>
<feature type="transmembrane region" description="Helical" evidence="2">
    <location>
        <begin position="222"/>
        <end position="242"/>
    </location>
</feature>
<feature type="transmembrane region" description="Helical" evidence="2">
    <location>
        <begin position="388"/>
        <end position="411"/>
    </location>
</feature>
<dbReference type="RefSeq" id="WP_046722893.1">
    <property type="nucleotide sequence ID" value="NZ_CP009922.3"/>
</dbReference>
<reference evidence="3" key="1">
    <citation type="submission" date="2019-08" db="EMBL/GenBank/DDBJ databases">
        <title>Complete genome sequence of a mangrove-derived Streptomyces xiamenensis.</title>
        <authorList>
            <person name="Xu J."/>
        </authorList>
    </citation>
    <scope>NUCLEOTIDE SEQUENCE</scope>
    <source>
        <strain evidence="3">318</strain>
    </source>
</reference>
<sequence length="525" mass="54377">MITTPGVTPPDADDEADPGPGTGAAGRVQAVRHHYAHRGDRATVRGRAYTVYLIALFALIYLVPVLYTASTSPPLLAVRTPTAAAPLTCALALAGCWGAQLTGRFWGPLVLQPFLLHVFMSTDMSPMSYLGTIARRRLAAAGTAVLLAAITAAYLTTDLFDRPSTALPGVAVAAGVSVLAAVAWLWGQVRAVRDNLLLASAAGGVALLVSALSLAVPDGEGGLWLVAGVSAAGAALLGRAAFRSIRTIDLARLARESARASQARTYAGTGTLHHALDLYRPEPRGLTSALIRPDGRLRGHLTQGAVRALRTRGRALAAVLLLLTGGAVLTRGVAGPEGGLSLSLWLAGAIAVYLGSGWVSETWRGLRDELTLAPLLGEWWGGTPARTLAWPLTAVATGAGLGGALALLLPWPLTGRPAAHAVLLAAGSVVLVLGARFLREMKLNLPLELLLPVVTPLGDLSGLRIVAWQFDGFVAVLIGVAVLNAVPSAPGAGALAVLIAAGCVWAGLRRTGWAHRGLLYRLRRV</sequence>
<feature type="transmembrane region" description="Helical" evidence="2">
    <location>
        <begin position="138"/>
        <end position="155"/>
    </location>
</feature>
<evidence type="ECO:0000313" key="4">
    <source>
        <dbReference type="Proteomes" id="UP000034034"/>
    </source>
</evidence>
<keyword evidence="2" id="KW-1133">Transmembrane helix</keyword>
<dbReference type="EMBL" id="CP009922">
    <property type="protein sequence ID" value="AKG42041.1"/>
    <property type="molecule type" value="Genomic_DNA"/>
</dbReference>
<feature type="transmembrane region" description="Helical" evidence="2">
    <location>
        <begin position="81"/>
        <end position="100"/>
    </location>
</feature>
<dbReference type="PATRIC" id="fig|408015.6.peg.689"/>
<feature type="transmembrane region" description="Helical" evidence="2">
    <location>
        <begin position="49"/>
        <end position="69"/>
    </location>
</feature>
<organism evidence="3 4">
    <name type="scientific">Streptomyces xiamenensis</name>
    <dbReference type="NCBI Taxonomy" id="408015"/>
    <lineage>
        <taxon>Bacteria</taxon>
        <taxon>Bacillati</taxon>
        <taxon>Actinomycetota</taxon>
        <taxon>Actinomycetes</taxon>
        <taxon>Kitasatosporales</taxon>
        <taxon>Streptomycetaceae</taxon>
        <taxon>Streptomyces</taxon>
    </lineage>
</organism>
<feature type="transmembrane region" description="Helical" evidence="2">
    <location>
        <begin position="340"/>
        <end position="359"/>
    </location>
</feature>
<dbReference type="KEGG" id="sxi:SXIM_06570"/>
<dbReference type="Proteomes" id="UP000034034">
    <property type="component" value="Chromosome"/>
</dbReference>
<accession>A0A0F7CMZ9</accession>
<keyword evidence="4" id="KW-1185">Reference proteome</keyword>
<dbReference type="STRING" id="408015.SXIM_06570"/>
<dbReference type="AlphaFoldDB" id="A0A0F7CMZ9"/>
<feature type="transmembrane region" description="Helical" evidence="2">
    <location>
        <begin position="465"/>
        <end position="483"/>
    </location>
</feature>
<proteinExistence type="predicted"/>
<feature type="transmembrane region" description="Helical" evidence="2">
    <location>
        <begin position="167"/>
        <end position="187"/>
    </location>
</feature>
<keyword evidence="2" id="KW-0472">Membrane</keyword>
<evidence type="ECO:0000313" key="3">
    <source>
        <dbReference type="EMBL" id="AKG42041.1"/>
    </source>
</evidence>